<dbReference type="Gene3D" id="1.10.10.60">
    <property type="entry name" value="Homeodomain-like"/>
    <property type="match status" value="1"/>
</dbReference>
<keyword evidence="6" id="KW-1185">Reference proteome</keyword>
<feature type="region of interest" description="Disordered" evidence="3">
    <location>
        <begin position="246"/>
        <end position="274"/>
    </location>
</feature>
<evidence type="ECO:0000313" key="6">
    <source>
        <dbReference type="Proteomes" id="UP000472676"/>
    </source>
</evidence>
<dbReference type="EMBL" id="JAAMOW010000003">
    <property type="protein sequence ID" value="NGY04462.1"/>
    <property type="molecule type" value="Genomic_DNA"/>
</dbReference>
<accession>A0A6M2BPC2</accession>
<evidence type="ECO:0000256" key="2">
    <source>
        <dbReference type="ARBA" id="ARBA00023163"/>
    </source>
</evidence>
<organism evidence="5 6">
    <name type="scientific">Solimonas terrae</name>
    <dbReference type="NCBI Taxonomy" id="1396819"/>
    <lineage>
        <taxon>Bacteria</taxon>
        <taxon>Pseudomonadati</taxon>
        <taxon>Pseudomonadota</taxon>
        <taxon>Gammaproteobacteria</taxon>
        <taxon>Nevskiales</taxon>
        <taxon>Nevskiaceae</taxon>
        <taxon>Solimonas</taxon>
    </lineage>
</organism>
<comment type="caution">
    <text evidence="5">The sequence shown here is derived from an EMBL/GenBank/DDBJ whole genome shotgun (WGS) entry which is preliminary data.</text>
</comment>
<dbReference type="Proteomes" id="UP000472676">
    <property type="component" value="Unassembled WGS sequence"/>
</dbReference>
<feature type="domain" description="Tetracycline repressor TetR C-terminal" evidence="4">
    <location>
        <begin position="94"/>
        <end position="227"/>
    </location>
</feature>
<evidence type="ECO:0000259" key="4">
    <source>
        <dbReference type="Pfam" id="PF02909"/>
    </source>
</evidence>
<dbReference type="InterPro" id="IPR009057">
    <property type="entry name" value="Homeodomain-like_sf"/>
</dbReference>
<protein>
    <recommendedName>
        <fullName evidence="4">Tetracycline repressor TetR C-terminal domain-containing protein</fullName>
    </recommendedName>
</protein>
<dbReference type="RefSeq" id="WP_166253872.1">
    <property type="nucleotide sequence ID" value="NZ_JAAMOW010000003.1"/>
</dbReference>
<evidence type="ECO:0000256" key="3">
    <source>
        <dbReference type="SAM" id="MobiDB-lite"/>
    </source>
</evidence>
<dbReference type="InterPro" id="IPR004111">
    <property type="entry name" value="Repressor_TetR_C"/>
</dbReference>
<name>A0A6M2BPC2_9GAMM</name>
<feature type="region of interest" description="Disordered" evidence="3">
    <location>
        <begin position="1"/>
        <end position="27"/>
    </location>
</feature>
<dbReference type="Pfam" id="PF02909">
    <property type="entry name" value="TetR_C_1"/>
    <property type="match status" value="1"/>
</dbReference>
<keyword evidence="1" id="KW-0805">Transcription regulation</keyword>
<feature type="compositionally biased region" description="Low complexity" evidence="3">
    <location>
        <begin position="261"/>
        <end position="274"/>
    </location>
</feature>
<proteinExistence type="predicted"/>
<evidence type="ECO:0000256" key="1">
    <source>
        <dbReference type="ARBA" id="ARBA00023015"/>
    </source>
</evidence>
<dbReference type="SUPFAM" id="SSF46689">
    <property type="entry name" value="Homeodomain-like"/>
    <property type="match status" value="1"/>
</dbReference>
<sequence>MGSMSDYSLPLPEGLRHFPAPRRAGRPSQFDRQAMIDAALQIGLDRVTLKAVAEIVGVSVSTLYRQVGSCDELIRLAAAQRAVRRPRAVPRGTHWSELAIQLGLNFYESFVSEPRIIAELLRGRLGPDVEMDFLEQFLAELCRCGFTAEEGVQIYRAVAMVAIGAAVASTAMSASAGHGEPHDIAVKRALAGRRDHELPLLRSALGRYLNLETQQWLLVLRDQLEGIAAARNERLPASIGLPKSLIRPQPAARHARHGKSARGASRRPASARSA</sequence>
<dbReference type="AlphaFoldDB" id="A0A6M2BPC2"/>
<evidence type="ECO:0000313" key="5">
    <source>
        <dbReference type="EMBL" id="NGY04462.1"/>
    </source>
</evidence>
<dbReference type="Gene3D" id="1.10.357.10">
    <property type="entry name" value="Tetracycline Repressor, domain 2"/>
    <property type="match status" value="1"/>
</dbReference>
<gene>
    <name evidence="5" type="ORF">G7Y85_06785</name>
</gene>
<dbReference type="GO" id="GO:0045892">
    <property type="term" value="P:negative regulation of DNA-templated transcription"/>
    <property type="evidence" value="ECO:0007669"/>
    <property type="project" value="InterPro"/>
</dbReference>
<dbReference type="InterPro" id="IPR036271">
    <property type="entry name" value="Tet_transcr_reg_TetR-rel_C_sf"/>
</dbReference>
<keyword evidence="2" id="KW-0804">Transcription</keyword>
<reference evidence="5 6" key="1">
    <citation type="journal article" date="2014" name="Int. J. Syst. Evol. Microbiol.">
        <title>Solimonas terrae sp. nov., isolated from soil.</title>
        <authorList>
            <person name="Kim S.J."/>
            <person name="Moon J.Y."/>
            <person name="Weon H.Y."/>
            <person name="Ahn J.H."/>
            <person name="Chen W.M."/>
            <person name="Kwon S.W."/>
        </authorList>
    </citation>
    <scope>NUCLEOTIDE SEQUENCE [LARGE SCALE GENOMIC DNA]</scope>
    <source>
        <strain evidence="5 6">KIS83-12</strain>
    </source>
</reference>
<dbReference type="SUPFAM" id="SSF48498">
    <property type="entry name" value="Tetracyclin repressor-like, C-terminal domain"/>
    <property type="match status" value="1"/>
</dbReference>